<proteinExistence type="predicted"/>
<evidence type="ECO:0000256" key="1">
    <source>
        <dbReference type="SAM" id="Phobius"/>
    </source>
</evidence>
<comment type="caution">
    <text evidence="2">The sequence shown here is derived from an EMBL/GenBank/DDBJ whole genome shotgun (WGS) entry which is preliminary data.</text>
</comment>
<dbReference type="AlphaFoldDB" id="A0A917XZG8"/>
<name>A0A917XZG8_9BACI</name>
<reference evidence="2" key="2">
    <citation type="submission" date="2020-09" db="EMBL/GenBank/DDBJ databases">
        <authorList>
            <person name="Sun Q."/>
            <person name="Ohkuma M."/>
        </authorList>
    </citation>
    <scope>NUCLEOTIDE SEQUENCE</scope>
    <source>
        <strain evidence="2">JCM 17251</strain>
    </source>
</reference>
<protein>
    <submittedName>
        <fullName evidence="2">Uncharacterized protein</fullName>
    </submittedName>
</protein>
<dbReference type="EMBL" id="BMOS01000018">
    <property type="protein sequence ID" value="GGN60986.1"/>
    <property type="molecule type" value="Genomic_DNA"/>
</dbReference>
<keyword evidence="3" id="KW-1185">Reference proteome</keyword>
<feature type="transmembrane region" description="Helical" evidence="1">
    <location>
        <begin position="59"/>
        <end position="77"/>
    </location>
</feature>
<evidence type="ECO:0000313" key="2">
    <source>
        <dbReference type="EMBL" id="GGN60986.1"/>
    </source>
</evidence>
<sequence length="78" mass="9056">MSKNEFPDELKNKLDEFHVEVPDIPLKRSKWERLANWIHAPAKNPLDVLRIKGDSIIKLVLYPLVLILLICFAPILLI</sequence>
<dbReference type="Proteomes" id="UP000624041">
    <property type="component" value="Unassembled WGS sequence"/>
</dbReference>
<keyword evidence="1" id="KW-1133">Transmembrane helix</keyword>
<gene>
    <name evidence="2" type="ORF">GCM10007971_25570</name>
</gene>
<organism evidence="2 3">
    <name type="scientific">Oceanobacillus indicireducens</name>
    <dbReference type="NCBI Taxonomy" id="1004261"/>
    <lineage>
        <taxon>Bacteria</taxon>
        <taxon>Bacillati</taxon>
        <taxon>Bacillota</taxon>
        <taxon>Bacilli</taxon>
        <taxon>Bacillales</taxon>
        <taxon>Bacillaceae</taxon>
        <taxon>Oceanobacillus</taxon>
    </lineage>
</organism>
<keyword evidence="1" id="KW-0812">Transmembrane</keyword>
<evidence type="ECO:0000313" key="3">
    <source>
        <dbReference type="Proteomes" id="UP000624041"/>
    </source>
</evidence>
<keyword evidence="1" id="KW-0472">Membrane</keyword>
<reference evidence="2" key="1">
    <citation type="journal article" date="2014" name="Int. J. Syst. Evol. Microbiol.">
        <title>Complete genome sequence of Corynebacterium casei LMG S-19264T (=DSM 44701T), isolated from a smear-ripened cheese.</title>
        <authorList>
            <consortium name="US DOE Joint Genome Institute (JGI-PGF)"/>
            <person name="Walter F."/>
            <person name="Albersmeier A."/>
            <person name="Kalinowski J."/>
            <person name="Ruckert C."/>
        </authorList>
    </citation>
    <scope>NUCLEOTIDE SEQUENCE</scope>
    <source>
        <strain evidence="2">JCM 17251</strain>
    </source>
</reference>
<dbReference type="RefSeq" id="WP_188857928.1">
    <property type="nucleotide sequence ID" value="NZ_BMOS01000018.1"/>
</dbReference>
<accession>A0A917XZG8</accession>